<gene>
    <name evidence="1" type="ORF">GTP90_01015</name>
</gene>
<accession>A0A845GGQ6</accession>
<organism evidence="1 2">
    <name type="scientific">Duganella vulcania</name>
    <dbReference type="NCBI Taxonomy" id="2692166"/>
    <lineage>
        <taxon>Bacteria</taxon>
        <taxon>Pseudomonadati</taxon>
        <taxon>Pseudomonadota</taxon>
        <taxon>Betaproteobacteria</taxon>
        <taxon>Burkholderiales</taxon>
        <taxon>Oxalobacteraceae</taxon>
        <taxon>Telluria group</taxon>
        <taxon>Duganella</taxon>
    </lineage>
</organism>
<reference evidence="1" key="1">
    <citation type="submission" date="2019-12" db="EMBL/GenBank/DDBJ databases">
        <title>Novel species isolated from a subtropical stream in China.</title>
        <authorList>
            <person name="Lu H."/>
        </authorList>
    </citation>
    <scope>NUCLEOTIDE SEQUENCE [LARGE SCALE GENOMIC DNA]</scope>
    <source>
        <strain evidence="1">FT81W</strain>
    </source>
</reference>
<name>A0A845GGQ6_9BURK</name>
<proteinExistence type="predicted"/>
<dbReference type="RefSeq" id="WP_161081707.1">
    <property type="nucleotide sequence ID" value="NZ_WWCX01000001.1"/>
</dbReference>
<evidence type="ECO:0000313" key="2">
    <source>
        <dbReference type="Proteomes" id="UP000447355"/>
    </source>
</evidence>
<sequence length="88" mass="9129">MHIVNDQQICALRELAMARQAYDMATAELAKVMAGTSVVSKSVAGQLDAGLAELLRTKDPREIAGGDVAVFASILKAPQGGECALEAA</sequence>
<evidence type="ECO:0000313" key="1">
    <source>
        <dbReference type="EMBL" id="MYM92436.1"/>
    </source>
</evidence>
<dbReference type="AlphaFoldDB" id="A0A845GGQ6"/>
<dbReference type="EMBL" id="WWCX01000001">
    <property type="protein sequence ID" value="MYM92436.1"/>
    <property type="molecule type" value="Genomic_DNA"/>
</dbReference>
<dbReference type="Proteomes" id="UP000447355">
    <property type="component" value="Unassembled WGS sequence"/>
</dbReference>
<protein>
    <submittedName>
        <fullName evidence="1">Uncharacterized protein</fullName>
    </submittedName>
</protein>
<comment type="caution">
    <text evidence="1">The sequence shown here is derived from an EMBL/GenBank/DDBJ whole genome shotgun (WGS) entry which is preliminary data.</text>
</comment>